<evidence type="ECO:0000256" key="11">
    <source>
        <dbReference type="PIRNR" id="PIRNR036313"/>
    </source>
</evidence>
<sequence>MLKTNASAFALLLGSIFLVAVSANELSRCCAGGARHFQQTHTCSNIKSEGSKATCLRTASICCLRALLDSACEEGTDLARQDETCPSSINLLGGGLRKECCECCLLANELLAKNQPCIPPTGFSAACLRAFSRCCQGTFEFTQTIPISTGRPNFAVSENNAVYLGDRCAHSKCEHFCNDRGGESVECTCRPGYDLGPDGQSCVDIDECLLLMDDCLESQRCLNLPGSFKCIRTLSCGTGYAMDSETEECLDVDECTLGAHDCGPLYQCRNTQGSYRCDLKKCAEGELQNPVTGECTSIECPQGYYPSNGMCLDYDECADPDRCLPTEECVNTVGSFRCQLRNNICSPGYEFNPNTGFCDDINECSNKTICDGLLCINLLGSYKCRCNAGYEFNEKTKRCEDVDECEKFSGHVCDFSAECVNTIGSFICKCNKGYKLAEDGRRCEDINECETGEADCEQKCINIPGSYQCICNRGYTVGTDGKTCVDIDECKLWAGADNDLCMGGCINTKGSYLCKCPPGYKIQPDGRTCVDIDECALGECQGHDRICVNTLGHYKCHHIVCPENYVHDSNYKNRCNRLRSVCAGLSDASCKARYPVHITWQYIAIPKGIAITSHRPTITLFTIKGPAHNDSIVQFELNLKRAIPESPAVLLAIRQNFLLQKGRDRNSAVIAVRDTLDGPQTIELELILRLTKRSQFTGKYIANLIDGYSCLKSCKQGDAACLGNHTEEILYQFRALPSTKSINNPIEVSRIRTLLEVPFSVSYYMDRVGRRHFTVEQDQNI</sequence>
<dbReference type="CDD" id="cd00054">
    <property type="entry name" value="EGF_CA"/>
    <property type="match status" value="4"/>
</dbReference>
<dbReference type="PROSITE" id="PS01186">
    <property type="entry name" value="EGF_2"/>
    <property type="match status" value="5"/>
</dbReference>
<protein>
    <recommendedName>
        <fullName evidence="11">Fibulin-1</fullName>
    </recommendedName>
</protein>
<dbReference type="SUPFAM" id="SSF57184">
    <property type="entry name" value="Growth factor receptor domain"/>
    <property type="match status" value="3"/>
</dbReference>
<dbReference type="Gene3D" id="2.10.25.10">
    <property type="entry name" value="Laminin"/>
    <property type="match status" value="9"/>
</dbReference>
<comment type="similarity">
    <text evidence="2 11">Belongs to the fibulin family.</text>
</comment>
<dbReference type="GO" id="GO:0030198">
    <property type="term" value="P:extracellular matrix organization"/>
    <property type="evidence" value="ECO:0007669"/>
    <property type="project" value="InterPro"/>
</dbReference>
<evidence type="ECO:0000256" key="8">
    <source>
        <dbReference type="ARBA" id="ARBA00022837"/>
    </source>
</evidence>
<keyword evidence="10" id="KW-0325">Glycoprotein</keyword>
<keyword evidence="8" id="KW-0106">Calcium</keyword>
<dbReference type="SMART" id="SM00181">
    <property type="entry name" value="EGF"/>
    <property type="match status" value="9"/>
</dbReference>
<reference evidence="15 16" key="2">
    <citation type="submission" date="2018-11" db="EMBL/GenBank/DDBJ databases">
        <authorList>
            <consortium name="Pathogen Informatics"/>
        </authorList>
    </citation>
    <scope>NUCLEOTIDE SEQUENCE [LARGE SCALE GENOMIC DNA]</scope>
    <source>
        <strain evidence="15 16">MHpl1</strain>
    </source>
</reference>
<feature type="domain" description="EGF-like" evidence="14">
    <location>
        <begin position="445"/>
        <end position="485"/>
    </location>
</feature>
<keyword evidence="4 11" id="KW-0272">Extracellular matrix</keyword>
<keyword evidence="9" id="KW-1015">Disulfide bond</keyword>
<dbReference type="InterPro" id="IPR009030">
    <property type="entry name" value="Growth_fac_rcpt_cys_sf"/>
</dbReference>
<dbReference type="InterPro" id="IPR026823">
    <property type="entry name" value="cEGF"/>
</dbReference>
<dbReference type="InterPro" id="IPR000742">
    <property type="entry name" value="EGF"/>
</dbReference>
<evidence type="ECO:0000256" key="3">
    <source>
        <dbReference type="ARBA" id="ARBA00022525"/>
    </source>
</evidence>
<comment type="caution">
    <text evidence="12">Lacks conserved residue(s) required for the propagation of feature annotation.</text>
</comment>
<dbReference type="InterPro" id="IPR000152">
    <property type="entry name" value="EGF-type_Asp/Asn_hydroxyl_site"/>
</dbReference>
<dbReference type="Proteomes" id="UP000268014">
    <property type="component" value="Unassembled WGS sequence"/>
</dbReference>
<evidence type="ECO:0000313" key="16">
    <source>
        <dbReference type="Proteomes" id="UP000268014"/>
    </source>
</evidence>
<name>A0A158QRB3_HAEPC</name>
<dbReference type="PROSITE" id="PS50026">
    <property type="entry name" value="EGF_3"/>
    <property type="match status" value="3"/>
</dbReference>
<keyword evidence="6 13" id="KW-0732">Signal</keyword>
<feature type="domain" description="EGF-like" evidence="14">
    <location>
        <begin position="401"/>
        <end position="444"/>
    </location>
</feature>
<evidence type="ECO:0000256" key="13">
    <source>
        <dbReference type="SAM" id="SignalP"/>
    </source>
</evidence>
<dbReference type="PROSITE" id="PS00010">
    <property type="entry name" value="ASX_HYDROXYL"/>
    <property type="match status" value="3"/>
</dbReference>
<dbReference type="WBParaSite" id="HPLM_0001706801-mRNA-1">
    <property type="protein sequence ID" value="HPLM_0001706801-mRNA-1"/>
    <property type="gene ID" value="HPLM_0001706801"/>
</dbReference>
<dbReference type="InterPro" id="IPR055088">
    <property type="entry name" value="Fibulin_C"/>
</dbReference>
<dbReference type="Pfam" id="PF22914">
    <property type="entry name" value="Fibulin_C"/>
    <property type="match status" value="1"/>
</dbReference>
<dbReference type="FunFam" id="2.10.25.10:FF:000859">
    <property type="entry name" value="Fibulin-1"/>
    <property type="match status" value="1"/>
</dbReference>
<evidence type="ECO:0000259" key="14">
    <source>
        <dbReference type="PROSITE" id="PS50026"/>
    </source>
</evidence>
<dbReference type="EMBL" id="UZAF01019742">
    <property type="protein sequence ID" value="VDO63148.1"/>
    <property type="molecule type" value="Genomic_DNA"/>
</dbReference>
<dbReference type="InterPro" id="IPR001881">
    <property type="entry name" value="EGF-like_Ca-bd_dom"/>
</dbReference>
<dbReference type="AlphaFoldDB" id="A0A158QRB3"/>
<dbReference type="InterPro" id="IPR018097">
    <property type="entry name" value="EGF_Ca-bd_CS"/>
</dbReference>
<dbReference type="GO" id="GO:0071944">
    <property type="term" value="C:cell periphery"/>
    <property type="evidence" value="ECO:0007669"/>
    <property type="project" value="UniProtKB-ARBA"/>
</dbReference>
<dbReference type="OMA" id="RITSYHL"/>
<evidence type="ECO:0000256" key="2">
    <source>
        <dbReference type="ARBA" id="ARBA00006127"/>
    </source>
</evidence>
<evidence type="ECO:0000256" key="4">
    <source>
        <dbReference type="ARBA" id="ARBA00022530"/>
    </source>
</evidence>
<comment type="subcellular location">
    <subcellularLocation>
        <location evidence="1 11">Secreted</location>
        <location evidence="1 11">Extracellular space</location>
        <location evidence="1 11">Extracellular matrix</location>
    </subcellularLocation>
</comment>
<dbReference type="GO" id="GO:0016504">
    <property type="term" value="F:peptidase activator activity"/>
    <property type="evidence" value="ECO:0007669"/>
    <property type="project" value="InterPro"/>
</dbReference>
<dbReference type="PANTHER" id="PTHR47333">
    <property type="entry name" value="VON WILLEBRAND FACTOR C AND EGF DOMAIN-CONTAINING PROTEIN"/>
    <property type="match status" value="1"/>
</dbReference>
<dbReference type="GO" id="GO:0005509">
    <property type="term" value="F:calcium ion binding"/>
    <property type="evidence" value="ECO:0007669"/>
    <property type="project" value="InterPro"/>
</dbReference>
<dbReference type="InterPro" id="IPR049883">
    <property type="entry name" value="NOTCH1_EGF-like"/>
</dbReference>
<accession>A0A158QRB3</accession>
<feature type="chain" id="PRO_5043135561" description="Fibulin-1" evidence="13">
    <location>
        <begin position="24"/>
        <end position="781"/>
    </location>
</feature>
<organism evidence="17">
    <name type="scientific">Haemonchus placei</name>
    <name type="common">Barber's pole worm</name>
    <dbReference type="NCBI Taxonomy" id="6290"/>
    <lineage>
        <taxon>Eukaryota</taxon>
        <taxon>Metazoa</taxon>
        <taxon>Ecdysozoa</taxon>
        <taxon>Nematoda</taxon>
        <taxon>Chromadorea</taxon>
        <taxon>Rhabditida</taxon>
        <taxon>Rhabditina</taxon>
        <taxon>Rhabditomorpha</taxon>
        <taxon>Strongyloidea</taxon>
        <taxon>Trichostrongylidae</taxon>
        <taxon>Haemonchus</taxon>
    </lineage>
</organism>
<dbReference type="Pfam" id="PF12662">
    <property type="entry name" value="cEGF"/>
    <property type="match status" value="2"/>
</dbReference>
<proteinExistence type="inferred from homology"/>
<evidence type="ECO:0000256" key="7">
    <source>
        <dbReference type="ARBA" id="ARBA00022737"/>
    </source>
</evidence>
<dbReference type="SUPFAM" id="SSF57196">
    <property type="entry name" value="EGF/Laminin"/>
    <property type="match status" value="1"/>
</dbReference>
<gene>
    <name evidence="15" type="ORF">HPLM_LOCUS17060</name>
</gene>
<dbReference type="PIRSF" id="PIRSF036313">
    <property type="entry name" value="Fibulin-1"/>
    <property type="match status" value="1"/>
</dbReference>
<feature type="signal peptide" evidence="13">
    <location>
        <begin position="1"/>
        <end position="23"/>
    </location>
</feature>
<dbReference type="SMART" id="SM00179">
    <property type="entry name" value="EGF_CA"/>
    <property type="match status" value="8"/>
</dbReference>
<evidence type="ECO:0000313" key="15">
    <source>
        <dbReference type="EMBL" id="VDO63148.1"/>
    </source>
</evidence>
<evidence type="ECO:0000256" key="5">
    <source>
        <dbReference type="ARBA" id="ARBA00022536"/>
    </source>
</evidence>
<feature type="domain" description="EGF-like" evidence="14">
    <location>
        <begin position="360"/>
        <end position="400"/>
    </location>
</feature>
<dbReference type="FunFam" id="2.10.25.10:FF:000010">
    <property type="entry name" value="Pro-epidermal growth factor"/>
    <property type="match status" value="1"/>
</dbReference>
<keyword evidence="7" id="KW-0677">Repeat</keyword>
<dbReference type="InterPro" id="IPR052080">
    <property type="entry name" value="vWF_C/EGF_Fibrillin"/>
</dbReference>
<keyword evidence="3 11" id="KW-0964">Secreted</keyword>
<evidence type="ECO:0000313" key="17">
    <source>
        <dbReference type="WBParaSite" id="HPLM_0001706801-mRNA-1"/>
    </source>
</evidence>
<evidence type="ECO:0000256" key="1">
    <source>
        <dbReference type="ARBA" id="ARBA00004498"/>
    </source>
</evidence>
<evidence type="ECO:0000256" key="6">
    <source>
        <dbReference type="ARBA" id="ARBA00022729"/>
    </source>
</evidence>
<dbReference type="PANTHER" id="PTHR47333:SF4">
    <property type="entry name" value="EGF-LIKE DOMAIN-CONTAINING PROTEIN"/>
    <property type="match status" value="1"/>
</dbReference>
<dbReference type="STRING" id="6290.A0A158QRB3"/>
<evidence type="ECO:0000256" key="9">
    <source>
        <dbReference type="ARBA" id="ARBA00023157"/>
    </source>
</evidence>
<comment type="subunit">
    <text evidence="11">Homomultimerizes and interacts with various extracellular matrix components.</text>
</comment>
<keyword evidence="5 12" id="KW-0245">EGF-like domain</keyword>
<keyword evidence="16" id="KW-1185">Reference proteome</keyword>
<dbReference type="FunFam" id="2.10.25.10:FF:000038">
    <property type="entry name" value="Fibrillin 2"/>
    <property type="match status" value="1"/>
</dbReference>
<dbReference type="Pfam" id="PF07645">
    <property type="entry name" value="EGF_CA"/>
    <property type="match status" value="5"/>
</dbReference>
<evidence type="ECO:0000256" key="12">
    <source>
        <dbReference type="PROSITE-ProRule" id="PRU00076"/>
    </source>
</evidence>
<dbReference type="OrthoDB" id="10060424at2759"/>
<dbReference type="InterPro" id="IPR017048">
    <property type="entry name" value="Fibulin-1"/>
</dbReference>
<dbReference type="PROSITE" id="PS01187">
    <property type="entry name" value="EGF_CA"/>
    <property type="match status" value="3"/>
</dbReference>
<evidence type="ECO:0000256" key="10">
    <source>
        <dbReference type="ARBA" id="ARBA00023180"/>
    </source>
</evidence>
<reference evidence="17" key="1">
    <citation type="submission" date="2016-04" db="UniProtKB">
        <authorList>
            <consortium name="WormBaseParasite"/>
        </authorList>
    </citation>
    <scope>IDENTIFICATION</scope>
</reference>
<dbReference type="FunFam" id="2.10.25.10:FF:000119">
    <property type="entry name" value="vitamin K-dependent protein S"/>
    <property type="match status" value="1"/>
</dbReference>